<proteinExistence type="predicted"/>
<keyword evidence="3" id="KW-1185">Reference proteome</keyword>
<name>A0A2S4MCG6_9HYPH</name>
<dbReference type="Gene3D" id="3.30.420.240">
    <property type="match status" value="1"/>
</dbReference>
<comment type="caution">
    <text evidence="2">The sequence shown here is derived from an EMBL/GenBank/DDBJ whole genome shotgun (WGS) entry which is preliminary data.</text>
</comment>
<evidence type="ECO:0000313" key="2">
    <source>
        <dbReference type="EMBL" id="POR52404.1"/>
    </source>
</evidence>
<accession>A0A2S4MCG6</accession>
<feature type="region of interest" description="Disordered" evidence="1">
    <location>
        <begin position="409"/>
        <end position="430"/>
    </location>
</feature>
<protein>
    <recommendedName>
        <fullName evidence="4">Terminase family protein</fullName>
    </recommendedName>
</protein>
<organism evidence="2 3">
    <name type="scientific">Bosea psychrotolerans</name>
    <dbReference type="NCBI Taxonomy" id="1871628"/>
    <lineage>
        <taxon>Bacteria</taxon>
        <taxon>Pseudomonadati</taxon>
        <taxon>Pseudomonadota</taxon>
        <taxon>Alphaproteobacteria</taxon>
        <taxon>Hyphomicrobiales</taxon>
        <taxon>Boseaceae</taxon>
        <taxon>Bosea</taxon>
    </lineage>
</organism>
<dbReference type="EMBL" id="PQFZ01000005">
    <property type="protein sequence ID" value="POR52404.1"/>
    <property type="molecule type" value="Genomic_DNA"/>
</dbReference>
<feature type="region of interest" description="Disordered" evidence="1">
    <location>
        <begin position="497"/>
        <end position="521"/>
    </location>
</feature>
<dbReference type="InterPro" id="IPR027417">
    <property type="entry name" value="P-loop_NTPase"/>
</dbReference>
<dbReference type="Proteomes" id="UP000236919">
    <property type="component" value="Unassembled WGS sequence"/>
</dbReference>
<reference evidence="2 3" key="1">
    <citation type="submission" date="2018-01" db="EMBL/GenBank/DDBJ databases">
        <title>Genomic Encyclopedia of Type Strains, Phase III (KMG-III): the genomes of soil and plant-associated and newly described type strains.</title>
        <authorList>
            <person name="Whitman W."/>
        </authorList>
    </citation>
    <scope>NUCLEOTIDE SEQUENCE [LARGE SCALE GENOMIC DNA]</scope>
    <source>
        <strain evidence="2 3">1131</strain>
    </source>
</reference>
<evidence type="ECO:0000313" key="3">
    <source>
        <dbReference type="Proteomes" id="UP000236919"/>
    </source>
</evidence>
<sequence length="521" mass="58130">MAPKAMSPKERAIRRRLRAEFELYAQKALRIRTKTGAIAPLQLNQAQRYLHGRLEAQRARTGKVRALVLKGRQQGISTYIGGRYYWRASHARGIRVFILTHEREATNNLFGMVERYHQHCPRLLKPQTGAANARELSFARLESGYAVGTAGARAVGRSQTVQLFHGSEVAFWPNAATHFAGVVQAIPDLPGTEIVLESTANGVGGEFHARWQQAEAGIGDYEAIFIPWFWQDEYRRPVPDGFALDADEQAYADAHGLDLEQMAWRRAKIAELKDELLFKQEYPATAAEAFQLTGHDSFITSEAVLRARKASCEGIGPLVIGADPARFGDDRFSLAWRRGRQVSRTESKAKIDVVTGANWIRQVIDLDKPARVFVDVGGVGAGVVDILQSWGAPYDAVVVPVNFGSEPQEPVELLPDGTKKPGPRNRRAEMWKRSRDWLDEPGGADIPDLDGLQADACGPSYHYDANQRLLLESKEHMRARGIRSPDDWDAIALTFAEPVRDRQPRERRPRSPRGRGAWMGG</sequence>
<dbReference type="RefSeq" id="WP_245928180.1">
    <property type="nucleotide sequence ID" value="NZ_PQFZ01000005.1"/>
</dbReference>
<gene>
    <name evidence="2" type="ORF">CYD53_10569</name>
</gene>
<dbReference type="Gene3D" id="3.40.50.300">
    <property type="entry name" value="P-loop containing nucleotide triphosphate hydrolases"/>
    <property type="match status" value="1"/>
</dbReference>
<dbReference type="AlphaFoldDB" id="A0A2S4MCG6"/>
<evidence type="ECO:0008006" key="4">
    <source>
        <dbReference type="Google" id="ProtNLM"/>
    </source>
</evidence>
<evidence type="ECO:0000256" key="1">
    <source>
        <dbReference type="SAM" id="MobiDB-lite"/>
    </source>
</evidence>